<feature type="domain" description="AMP-binding enzyme C-terminal" evidence="1">
    <location>
        <begin position="49"/>
        <end position="102"/>
    </location>
</feature>
<accession>A0A6N6W9Z5</accession>
<comment type="caution">
    <text evidence="2">The sequence shown here is derived from an EMBL/GenBank/DDBJ whole genome shotgun (WGS) entry which is preliminary data.</text>
</comment>
<dbReference type="InterPro" id="IPR045851">
    <property type="entry name" value="AMP-bd_C_sf"/>
</dbReference>
<dbReference type="EMBL" id="JAPKHW010000004">
    <property type="protein sequence ID" value="MCX4145259.1"/>
    <property type="molecule type" value="Genomic_DNA"/>
</dbReference>
<reference evidence="3 5" key="2">
    <citation type="submission" date="2022-11" db="EMBL/GenBank/DDBJ databases">
        <title>PHB producers.</title>
        <authorList>
            <person name="Besaury L."/>
        </authorList>
    </citation>
    <scope>NUCLEOTIDE SEQUENCE [LARGE SCALE GENOMIC DNA]</scope>
    <source>
        <strain evidence="3 5">SEWS6</strain>
    </source>
</reference>
<dbReference type="AlphaFoldDB" id="A0A6N6W9Z5"/>
<evidence type="ECO:0000313" key="2">
    <source>
        <dbReference type="EMBL" id="KAE8757276.1"/>
    </source>
</evidence>
<gene>
    <name evidence="2" type="ORF">FSO04_24715</name>
    <name evidence="3" type="ORF">OSB80_07740</name>
</gene>
<sequence length="184" mass="19901">MYGPDAFCNLLVRDVETVCRRVSGSPDGGGCLHSVPIRRTGSRSGPTQSLCGEFPVVYVTLAAGKTAIEAEAIEFAREYIAERPAWPKRVYIVDALPLTELGNVHEPSLRADAAVRLLGRTLAERVQDTSFEIEAKQGGKRGFAVSVTMFGSNGAIVDKVDAELKELLFEYTIQRVTAPVQSAS</sequence>
<dbReference type="Pfam" id="PF13193">
    <property type="entry name" value="AMP-binding_C"/>
    <property type="match status" value="1"/>
</dbReference>
<name>A0A6N6W9Z5_9BURK</name>
<dbReference type="RefSeq" id="WP_154563377.1">
    <property type="nucleotide sequence ID" value="NZ_JAMXWF010000004.1"/>
</dbReference>
<protein>
    <recommendedName>
        <fullName evidence="1">AMP-binding enzyme C-terminal domain-containing protein</fullName>
    </recommendedName>
</protein>
<organism evidence="2 4">
    <name type="scientific">Paraburkholderia madseniana</name>
    <dbReference type="NCBI Taxonomy" id="2599607"/>
    <lineage>
        <taxon>Bacteria</taxon>
        <taxon>Pseudomonadati</taxon>
        <taxon>Pseudomonadota</taxon>
        <taxon>Betaproteobacteria</taxon>
        <taxon>Burkholderiales</taxon>
        <taxon>Burkholderiaceae</taxon>
        <taxon>Paraburkholderia</taxon>
    </lineage>
</organism>
<dbReference type="Proteomes" id="UP000463700">
    <property type="component" value="Unassembled WGS sequence"/>
</dbReference>
<evidence type="ECO:0000259" key="1">
    <source>
        <dbReference type="Pfam" id="PF13193"/>
    </source>
</evidence>
<proteinExistence type="predicted"/>
<evidence type="ECO:0000313" key="3">
    <source>
        <dbReference type="EMBL" id="MCX4145259.1"/>
    </source>
</evidence>
<dbReference type="Proteomes" id="UP001209412">
    <property type="component" value="Unassembled WGS sequence"/>
</dbReference>
<dbReference type="EMBL" id="VOSW01000049">
    <property type="protein sequence ID" value="KAE8757276.1"/>
    <property type="molecule type" value="Genomic_DNA"/>
</dbReference>
<keyword evidence="5" id="KW-1185">Reference proteome</keyword>
<dbReference type="SUPFAM" id="SSF56801">
    <property type="entry name" value="Acetyl-CoA synthetase-like"/>
    <property type="match status" value="1"/>
</dbReference>
<dbReference type="InterPro" id="IPR025110">
    <property type="entry name" value="AMP-bd_C"/>
</dbReference>
<reference evidence="2 4" key="1">
    <citation type="journal article" date="2020" name="Int. J. Syst. Evol. Microbiol.">
        <title>Paraburkholderia madseniana sp. nov., a phenolic acid-degrading bacterium isolated from acidic forest soil.</title>
        <authorList>
            <person name="Wilhelm R.C."/>
            <person name="Murphy S.J.L."/>
            <person name="Feriancek N.M."/>
            <person name="Karasz D.C."/>
            <person name="DeRito C.M."/>
            <person name="Newman J.D."/>
            <person name="Buckley D.H."/>
        </authorList>
    </citation>
    <scope>NUCLEOTIDE SEQUENCE [LARGE SCALE GENOMIC DNA]</scope>
    <source>
        <strain evidence="2 4">RP11</strain>
    </source>
</reference>
<dbReference type="Gene3D" id="3.30.300.30">
    <property type="match status" value="1"/>
</dbReference>
<evidence type="ECO:0000313" key="4">
    <source>
        <dbReference type="Proteomes" id="UP000463700"/>
    </source>
</evidence>
<evidence type="ECO:0000313" key="5">
    <source>
        <dbReference type="Proteomes" id="UP001209412"/>
    </source>
</evidence>